<dbReference type="Pfam" id="PF00106">
    <property type="entry name" value="adh_short"/>
    <property type="match status" value="1"/>
</dbReference>
<proteinExistence type="inferred from homology"/>
<dbReference type="SUPFAM" id="SSF51735">
    <property type="entry name" value="NAD(P)-binding Rossmann-fold domains"/>
    <property type="match status" value="1"/>
</dbReference>
<dbReference type="GO" id="GO:0016491">
    <property type="term" value="F:oxidoreductase activity"/>
    <property type="evidence" value="ECO:0000318"/>
    <property type="project" value="GO_Central"/>
</dbReference>
<dbReference type="InterPro" id="IPR002347">
    <property type="entry name" value="SDR_fam"/>
</dbReference>
<evidence type="ECO:0000256" key="1">
    <source>
        <dbReference type="RuleBase" id="RU000363"/>
    </source>
</evidence>
<protein>
    <submittedName>
        <fullName evidence="2">Dehydrogenase</fullName>
    </submittedName>
</protein>
<evidence type="ECO:0000313" key="2">
    <source>
        <dbReference type="EnsemblMetazoa" id="PPA27070.1"/>
    </source>
</evidence>
<dbReference type="PANTHER" id="PTHR43544:SF35">
    <property type="entry name" value="C-FACTOR-RELATED"/>
    <property type="match status" value="1"/>
</dbReference>
<comment type="similarity">
    <text evidence="1">Belongs to the short-chain dehydrogenases/reductases (SDR) family.</text>
</comment>
<dbReference type="PRINTS" id="PR00081">
    <property type="entry name" value="GDHRDH"/>
</dbReference>
<name>A0A2A6CJS6_PRIPA</name>
<dbReference type="InterPro" id="IPR051468">
    <property type="entry name" value="Fungal_SecMetab_SDRs"/>
</dbReference>
<gene>
    <name evidence="2" type="primary">WBGene00116624</name>
</gene>
<accession>A0A2A6CJS6</accession>
<dbReference type="Proteomes" id="UP000005239">
    <property type="component" value="Unassembled WGS sequence"/>
</dbReference>
<dbReference type="PANTHER" id="PTHR43544">
    <property type="entry name" value="SHORT-CHAIN DEHYDROGENASE/REDUCTASE"/>
    <property type="match status" value="1"/>
</dbReference>
<dbReference type="OrthoDB" id="7289984at2759"/>
<dbReference type="CDD" id="cd05325">
    <property type="entry name" value="carb_red_sniffer_like_SDR_c"/>
    <property type="match status" value="1"/>
</dbReference>
<dbReference type="EnsemblMetazoa" id="PPA27070.1">
    <property type="protein sequence ID" value="PPA27070.1"/>
    <property type="gene ID" value="WBGene00116624"/>
</dbReference>
<reference evidence="2" key="2">
    <citation type="submission" date="2022-06" db="UniProtKB">
        <authorList>
            <consortium name="EnsemblMetazoa"/>
        </authorList>
    </citation>
    <scope>IDENTIFICATION</scope>
    <source>
        <strain evidence="2">PS312</strain>
    </source>
</reference>
<dbReference type="PRINTS" id="PR00080">
    <property type="entry name" value="SDRFAMILY"/>
</dbReference>
<dbReference type="Gene3D" id="3.40.50.720">
    <property type="entry name" value="NAD(P)-binding Rossmann-like Domain"/>
    <property type="match status" value="1"/>
</dbReference>
<dbReference type="GO" id="GO:0005737">
    <property type="term" value="C:cytoplasm"/>
    <property type="evidence" value="ECO:0000318"/>
    <property type="project" value="GO_Central"/>
</dbReference>
<dbReference type="InterPro" id="IPR036291">
    <property type="entry name" value="NAD(P)-bd_dom_sf"/>
</dbReference>
<dbReference type="AlphaFoldDB" id="A0A2A6CJS6"/>
<sequence>MSSVLVTGANRGIGLGITRHLLTNSSVATVIATARDVEAAKDLKALDSPKLNIIQLEVVNEGSIAKAAEKVAAIVGDNGLDVLINNAGIAVMEPLNGELSKAKIIEVLDVNAIGPLLIANKFYPLLKRAASKKGSAQIAMISSGAASLDNAIRKGNRMPYSIYGMSKAALNMLTRRLSVEWKDDNIRATTFCPGWVKTDMGTQAAKYTKNPSTMADFKPTPEQVEKFKAGRKALQANPTAIDGLIAKLSPAAQEPAKKFRDLVLSNEEDPAKFHAVAEAAKVGLSDEVKKELESHRKEVAVALGFA</sequence>
<organism evidence="2 3">
    <name type="scientific">Pristionchus pacificus</name>
    <name type="common">Parasitic nematode worm</name>
    <dbReference type="NCBI Taxonomy" id="54126"/>
    <lineage>
        <taxon>Eukaryota</taxon>
        <taxon>Metazoa</taxon>
        <taxon>Ecdysozoa</taxon>
        <taxon>Nematoda</taxon>
        <taxon>Chromadorea</taxon>
        <taxon>Rhabditida</taxon>
        <taxon>Rhabditina</taxon>
        <taxon>Diplogasteromorpha</taxon>
        <taxon>Diplogasteroidea</taxon>
        <taxon>Neodiplogasteridae</taxon>
        <taxon>Pristionchus</taxon>
    </lineage>
</organism>
<reference evidence="3" key="1">
    <citation type="journal article" date="2008" name="Nat. Genet.">
        <title>The Pristionchus pacificus genome provides a unique perspective on nematode lifestyle and parasitism.</title>
        <authorList>
            <person name="Dieterich C."/>
            <person name="Clifton S.W."/>
            <person name="Schuster L.N."/>
            <person name="Chinwalla A."/>
            <person name="Delehaunty K."/>
            <person name="Dinkelacker I."/>
            <person name="Fulton L."/>
            <person name="Fulton R."/>
            <person name="Godfrey J."/>
            <person name="Minx P."/>
            <person name="Mitreva M."/>
            <person name="Roeseler W."/>
            <person name="Tian H."/>
            <person name="Witte H."/>
            <person name="Yang S.P."/>
            <person name="Wilson R.K."/>
            <person name="Sommer R.J."/>
        </authorList>
    </citation>
    <scope>NUCLEOTIDE SEQUENCE [LARGE SCALE GENOMIC DNA]</scope>
    <source>
        <strain evidence="3">PS312</strain>
    </source>
</reference>
<keyword evidence="3" id="KW-1185">Reference proteome</keyword>
<accession>A0A8R1YKY9</accession>
<evidence type="ECO:0000313" key="3">
    <source>
        <dbReference type="Proteomes" id="UP000005239"/>
    </source>
</evidence>